<comment type="caution">
    <text evidence="2">The sequence shown here is derived from an EMBL/GenBank/DDBJ whole genome shotgun (WGS) entry which is preliminary data.</text>
</comment>
<evidence type="ECO:0000313" key="2">
    <source>
        <dbReference type="EMBL" id="GHI34165.1"/>
    </source>
</evidence>
<name>A0ABQ3QA81_9ACTN</name>
<dbReference type="Proteomes" id="UP001052655">
    <property type="component" value="Unassembled WGS sequence"/>
</dbReference>
<dbReference type="EMBL" id="BNDX01000016">
    <property type="protein sequence ID" value="GHI34165.1"/>
    <property type="molecule type" value="Genomic_DNA"/>
</dbReference>
<feature type="region of interest" description="Disordered" evidence="1">
    <location>
        <begin position="136"/>
        <end position="177"/>
    </location>
</feature>
<evidence type="ECO:0000313" key="3">
    <source>
        <dbReference type="Proteomes" id="UP001052655"/>
    </source>
</evidence>
<feature type="compositionally biased region" description="Low complexity" evidence="1">
    <location>
        <begin position="159"/>
        <end position="177"/>
    </location>
</feature>
<evidence type="ECO:0000256" key="1">
    <source>
        <dbReference type="SAM" id="MobiDB-lite"/>
    </source>
</evidence>
<feature type="region of interest" description="Disordered" evidence="1">
    <location>
        <begin position="102"/>
        <end position="121"/>
    </location>
</feature>
<sequence length="177" mass="17477">MTTAPSPARRHRSPPPSVSPRGAGGGDLTSKGDPLSKDRAATDGGGVPNLGAVPHAGPLTGNSPPGKGGGLASKDIVSPMAGATATFTGGTVSDNTCTGRGGGIHNGLPGRWHGSAAKTPPQPLCAAHLSVPTLRCPRPAATTAKQHHDPHPGRPRPPTTASAVPPRSPAASPDVRP</sequence>
<reference evidence="2" key="1">
    <citation type="submission" date="2024-05" db="EMBL/GenBank/DDBJ databases">
        <title>Whole genome shotgun sequence of Streptomyces daghestanicus NBRC 12762.</title>
        <authorList>
            <person name="Komaki H."/>
            <person name="Tamura T."/>
        </authorList>
    </citation>
    <scope>NUCLEOTIDE SEQUENCE</scope>
    <source>
        <strain evidence="2">NBRC 12762</strain>
    </source>
</reference>
<gene>
    <name evidence="2" type="ORF">Sdagh_58950</name>
</gene>
<protein>
    <recommendedName>
        <fullName evidence="4">Chaplin domain-containing protein</fullName>
    </recommendedName>
</protein>
<organism evidence="2 3">
    <name type="scientific">Streptomyces daghestanicus</name>
    <dbReference type="NCBI Taxonomy" id="66885"/>
    <lineage>
        <taxon>Bacteria</taxon>
        <taxon>Bacillati</taxon>
        <taxon>Actinomycetota</taxon>
        <taxon>Actinomycetes</taxon>
        <taxon>Kitasatosporales</taxon>
        <taxon>Streptomycetaceae</taxon>
        <taxon>Streptomyces</taxon>
    </lineage>
</organism>
<proteinExistence type="predicted"/>
<evidence type="ECO:0008006" key="4">
    <source>
        <dbReference type="Google" id="ProtNLM"/>
    </source>
</evidence>
<keyword evidence="3" id="KW-1185">Reference proteome</keyword>
<feature type="region of interest" description="Disordered" evidence="1">
    <location>
        <begin position="1"/>
        <end position="75"/>
    </location>
</feature>
<accession>A0ABQ3QA81</accession>